<evidence type="ECO:0000256" key="2">
    <source>
        <dbReference type="ARBA" id="ARBA00012438"/>
    </source>
</evidence>
<dbReference type="InterPro" id="IPR036890">
    <property type="entry name" value="HATPase_C_sf"/>
</dbReference>
<evidence type="ECO:0000313" key="10">
    <source>
        <dbReference type="Proteomes" id="UP001595904"/>
    </source>
</evidence>
<reference evidence="10" key="1">
    <citation type="journal article" date="2019" name="Int. J. Syst. Evol. Microbiol.">
        <title>The Global Catalogue of Microorganisms (GCM) 10K type strain sequencing project: providing services to taxonomists for standard genome sequencing and annotation.</title>
        <authorList>
            <consortium name="The Broad Institute Genomics Platform"/>
            <consortium name="The Broad Institute Genome Sequencing Center for Infectious Disease"/>
            <person name="Wu L."/>
            <person name="Ma J."/>
        </authorList>
    </citation>
    <scope>NUCLEOTIDE SEQUENCE [LARGE SCALE GENOMIC DNA]</scope>
    <source>
        <strain evidence="10">CGMCC 1.10759</strain>
    </source>
</reference>
<dbReference type="SUPFAM" id="SSF55785">
    <property type="entry name" value="PYP-like sensor domain (PAS domain)"/>
    <property type="match status" value="2"/>
</dbReference>
<keyword evidence="7" id="KW-0067">ATP-binding</keyword>
<dbReference type="Pfam" id="PF08447">
    <property type="entry name" value="PAS_3"/>
    <property type="match status" value="1"/>
</dbReference>
<dbReference type="GO" id="GO:0004673">
    <property type="term" value="F:protein histidine kinase activity"/>
    <property type="evidence" value="ECO:0007669"/>
    <property type="project" value="UniProtKB-EC"/>
</dbReference>
<dbReference type="SMART" id="SM00091">
    <property type="entry name" value="PAS"/>
    <property type="match status" value="2"/>
</dbReference>
<dbReference type="InterPro" id="IPR011102">
    <property type="entry name" value="Sig_transdc_His_kinase_HWE"/>
</dbReference>
<comment type="catalytic activity">
    <reaction evidence="1">
        <text>ATP + protein L-histidine = ADP + protein N-phospho-L-histidine.</text>
        <dbReference type="EC" id="2.7.13.3"/>
    </reaction>
</comment>
<keyword evidence="3" id="KW-0597">Phosphoprotein</keyword>
<accession>A0ABV8T4V2</accession>
<keyword evidence="6 9" id="KW-0418">Kinase</keyword>
<protein>
    <recommendedName>
        <fullName evidence="2">histidine kinase</fullName>
        <ecNumber evidence="2">2.7.13.3</ecNumber>
    </recommendedName>
</protein>
<keyword evidence="5" id="KW-0547">Nucleotide-binding</keyword>
<sequence length="454" mass="51304">MDAQPVKNPPNDELLRLIFESATDFAIFTMDPNGIVTSWNRGAERLLGYADEEIFGQSADVIFLTEERQNAPADERRTALARGRAEDERWQQRKDGTPFWASGLLMPLTDRSQGFVKILRDRSEHHRIEQQLRQNEESFRLLATNIPQLVFRSRGTGDRTWGSPQWSIYTGLTVADSLEFRWLDAIHPDDRERTVAGWRQAGTSGEYNVQHRIRRVASEVYRWHQTRAQPIDPDDLANSEWVGASTDIHELRVLQDKQNVLLAELHHRTRNLLAIVQAIARQSIHSAPTKEQFYHDLSGRLRSLGVAQRLLSGAEHTGTDLRELIELELSAHGQITDGPSNKITLHGPAAELTPETVQTLALALHELTTNALKHGALAQAPAHLSISWQLVNDEHILLLWRESNVVMPPSPTRRGYGRQLIEEALAYQLGAQTRLDFTDDGVLCELIIPATGRD</sequence>
<dbReference type="CDD" id="cd00130">
    <property type="entry name" value="PAS"/>
    <property type="match status" value="2"/>
</dbReference>
<name>A0ABV8T4V2_9GAMM</name>
<dbReference type="InterPro" id="IPR035965">
    <property type="entry name" value="PAS-like_dom_sf"/>
</dbReference>
<evidence type="ECO:0000259" key="8">
    <source>
        <dbReference type="PROSITE" id="PS50112"/>
    </source>
</evidence>
<gene>
    <name evidence="9" type="ORF">ACFPN2_35270</name>
</gene>
<dbReference type="EC" id="2.7.13.3" evidence="2"/>
<dbReference type="RefSeq" id="WP_380605509.1">
    <property type="nucleotide sequence ID" value="NZ_JBHSDU010000015.1"/>
</dbReference>
<evidence type="ECO:0000256" key="5">
    <source>
        <dbReference type="ARBA" id="ARBA00022741"/>
    </source>
</evidence>
<evidence type="ECO:0000256" key="7">
    <source>
        <dbReference type="ARBA" id="ARBA00022840"/>
    </source>
</evidence>
<dbReference type="Gene3D" id="3.30.565.10">
    <property type="entry name" value="Histidine kinase-like ATPase, C-terminal domain"/>
    <property type="match status" value="1"/>
</dbReference>
<evidence type="ECO:0000256" key="1">
    <source>
        <dbReference type="ARBA" id="ARBA00000085"/>
    </source>
</evidence>
<keyword evidence="10" id="KW-1185">Reference proteome</keyword>
<dbReference type="PANTHER" id="PTHR41523:SF8">
    <property type="entry name" value="ETHYLENE RESPONSE SENSOR PROTEIN"/>
    <property type="match status" value="1"/>
</dbReference>
<dbReference type="PROSITE" id="PS50112">
    <property type="entry name" value="PAS"/>
    <property type="match status" value="1"/>
</dbReference>
<dbReference type="InterPro" id="IPR000014">
    <property type="entry name" value="PAS"/>
</dbReference>
<keyword evidence="4 9" id="KW-0808">Transferase</keyword>
<dbReference type="PANTHER" id="PTHR41523">
    <property type="entry name" value="TWO-COMPONENT SYSTEM SENSOR PROTEIN"/>
    <property type="match status" value="1"/>
</dbReference>
<dbReference type="Pfam" id="PF13426">
    <property type="entry name" value="PAS_9"/>
    <property type="match status" value="1"/>
</dbReference>
<proteinExistence type="predicted"/>
<dbReference type="Gene3D" id="3.30.450.20">
    <property type="entry name" value="PAS domain"/>
    <property type="match status" value="2"/>
</dbReference>
<dbReference type="NCBIfam" id="TIGR00229">
    <property type="entry name" value="sensory_box"/>
    <property type="match status" value="1"/>
</dbReference>
<feature type="domain" description="PAS" evidence="8">
    <location>
        <begin position="11"/>
        <end position="83"/>
    </location>
</feature>
<evidence type="ECO:0000256" key="3">
    <source>
        <dbReference type="ARBA" id="ARBA00022553"/>
    </source>
</evidence>
<organism evidence="9 10">
    <name type="scientific">Steroidobacter flavus</name>
    <dbReference type="NCBI Taxonomy" id="1842136"/>
    <lineage>
        <taxon>Bacteria</taxon>
        <taxon>Pseudomonadati</taxon>
        <taxon>Pseudomonadota</taxon>
        <taxon>Gammaproteobacteria</taxon>
        <taxon>Steroidobacterales</taxon>
        <taxon>Steroidobacteraceae</taxon>
        <taxon>Steroidobacter</taxon>
    </lineage>
</organism>
<dbReference type="Pfam" id="PF07536">
    <property type="entry name" value="HWE_HK"/>
    <property type="match status" value="1"/>
</dbReference>
<dbReference type="SMART" id="SM00911">
    <property type="entry name" value="HWE_HK"/>
    <property type="match status" value="1"/>
</dbReference>
<evidence type="ECO:0000256" key="6">
    <source>
        <dbReference type="ARBA" id="ARBA00022777"/>
    </source>
</evidence>
<dbReference type="InterPro" id="IPR013655">
    <property type="entry name" value="PAS_fold_3"/>
</dbReference>
<dbReference type="Proteomes" id="UP001595904">
    <property type="component" value="Unassembled WGS sequence"/>
</dbReference>
<dbReference type="EMBL" id="JBHSDU010000015">
    <property type="protein sequence ID" value="MFC4314380.1"/>
    <property type="molecule type" value="Genomic_DNA"/>
</dbReference>
<evidence type="ECO:0000313" key="9">
    <source>
        <dbReference type="EMBL" id="MFC4314380.1"/>
    </source>
</evidence>
<evidence type="ECO:0000256" key="4">
    <source>
        <dbReference type="ARBA" id="ARBA00022679"/>
    </source>
</evidence>
<comment type="caution">
    <text evidence="9">The sequence shown here is derived from an EMBL/GenBank/DDBJ whole genome shotgun (WGS) entry which is preliminary data.</text>
</comment>